<dbReference type="PANTHER" id="PTHR43711:SF1">
    <property type="entry name" value="HISTIDINE KINASE 1"/>
    <property type="match status" value="1"/>
</dbReference>
<evidence type="ECO:0000256" key="3">
    <source>
        <dbReference type="ARBA" id="ARBA00022679"/>
    </source>
</evidence>
<proteinExistence type="predicted"/>
<dbReference type="Gene3D" id="3.30.450.40">
    <property type="match status" value="1"/>
</dbReference>
<dbReference type="EC" id="2.7.13.3" evidence="2"/>
<evidence type="ECO:0000259" key="6">
    <source>
        <dbReference type="PROSITE" id="PS50109"/>
    </source>
</evidence>
<dbReference type="SUPFAM" id="SSF55874">
    <property type="entry name" value="ATPase domain of HSP90 chaperone/DNA topoisomerase II/histidine kinase"/>
    <property type="match status" value="1"/>
</dbReference>
<keyword evidence="5" id="KW-0902">Two-component regulatory system</keyword>
<keyword evidence="7" id="KW-0547">Nucleotide-binding</keyword>
<evidence type="ECO:0000313" key="8">
    <source>
        <dbReference type="Proteomes" id="UP001597545"/>
    </source>
</evidence>
<dbReference type="Pfam" id="PF01590">
    <property type="entry name" value="GAF"/>
    <property type="match status" value="1"/>
</dbReference>
<dbReference type="SUPFAM" id="SSF55781">
    <property type="entry name" value="GAF domain-like"/>
    <property type="match status" value="1"/>
</dbReference>
<keyword evidence="8" id="KW-1185">Reference proteome</keyword>
<sequence length="402" mass="46142">MKQIVSPNNQPKRHNISDMDSSLKILEVLCTKTAMRLGMIRRKNEGMWHNWCTYDSYRNHVNIGELENYTTLFSHVRKGLDPVFIKDIDHCENCEWKQILRDFGLKSYISYPILDDNRSIIGHLSFMDKQPVHFDKNKLEALLPILGSLIAIDFRSVSKVRRIQKLLTDEREHGKKREIIWATLAHDIKNPLSAIRLVSQCLRDKIGDHKLSNMANTILESCQRVKETVDDILDFSAIKFSDGLVGTRELVDIHRLLQQILREYHSQSDQLKIVKMDVPFPIMCNKNKMGRAFANLISNALRHGKQGRDIWIESCIRDDNFIFSVENDTDPISASVLDRLFVPFVRGANSTGIGLGLYITQEIAKMHGGKTETSVRKGKLAIRMVIPVKQSPAEDTERRGNH</sequence>
<dbReference type="InterPro" id="IPR036097">
    <property type="entry name" value="HisK_dim/P_sf"/>
</dbReference>
<dbReference type="CDD" id="cd00082">
    <property type="entry name" value="HisKA"/>
    <property type="match status" value="1"/>
</dbReference>
<dbReference type="EMBL" id="JBHULR010000003">
    <property type="protein sequence ID" value="MFD2547607.1"/>
    <property type="molecule type" value="Genomic_DNA"/>
</dbReference>
<dbReference type="SMART" id="SM00387">
    <property type="entry name" value="HATPase_c"/>
    <property type="match status" value="1"/>
</dbReference>
<dbReference type="Gene3D" id="1.10.287.130">
    <property type="match status" value="1"/>
</dbReference>
<dbReference type="InterPro" id="IPR005467">
    <property type="entry name" value="His_kinase_dom"/>
</dbReference>
<dbReference type="InterPro" id="IPR036890">
    <property type="entry name" value="HATPase_C_sf"/>
</dbReference>
<dbReference type="InterPro" id="IPR003594">
    <property type="entry name" value="HATPase_dom"/>
</dbReference>
<dbReference type="InterPro" id="IPR003018">
    <property type="entry name" value="GAF"/>
</dbReference>
<comment type="catalytic activity">
    <reaction evidence="1">
        <text>ATP + protein L-histidine = ADP + protein N-phospho-L-histidine.</text>
        <dbReference type="EC" id="2.7.13.3"/>
    </reaction>
</comment>
<keyword evidence="4" id="KW-0418">Kinase</keyword>
<dbReference type="SUPFAM" id="SSF47384">
    <property type="entry name" value="Homodimeric domain of signal transducing histidine kinase"/>
    <property type="match status" value="1"/>
</dbReference>
<dbReference type="InterPro" id="IPR050736">
    <property type="entry name" value="Sensor_HK_Regulatory"/>
</dbReference>
<keyword evidence="3" id="KW-0808">Transferase</keyword>
<evidence type="ECO:0000256" key="5">
    <source>
        <dbReference type="ARBA" id="ARBA00023012"/>
    </source>
</evidence>
<accession>A0ABW5KF32</accession>
<dbReference type="CDD" id="cd00075">
    <property type="entry name" value="HATPase"/>
    <property type="match status" value="1"/>
</dbReference>
<dbReference type="GO" id="GO:0005524">
    <property type="term" value="F:ATP binding"/>
    <property type="evidence" value="ECO:0007669"/>
    <property type="project" value="UniProtKB-KW"/>
</dbReference>
<comment type="caution">
    <text evidence="7">The sequence shown here is derived from an EMBL/GenBank/DDBJ whole genome shotgun (WGS) entry which is preliminary data.</text>
</comment>
<protein>
    <recommendedName>
        <fullName evidence="2">histidine kinase</fullName>
        <ecNumber evidence="2">2.7.13.3</ecNumber>
    </recommendedName>
</protein>
<evidence type="ECO:0000313" key="7">
    <source>
        <dbReference type="EMBL" id="MFD2547607.1"/>
    </source>
</evidence>
<evidence type="ECO:0000256" key="4">
    <source>
        <dbReference type="ARBA" id="ARBA00022777"/>
    </source>
</evidence>
<dbReference type="Pfam" id="PF00512">
    <property type="entry name" value="HisKA"/>
    <property type="match status" value="1"/>
</dbReference>
<dbReference type="InterPro" id="IPR003661">
    <property type="entry name" value="HisK_dim/P_dom"/>
</dbReference>
<dbReference type="Pfam" id="PF02518">
    <property type="entry name" value="HATPase_c"/>
    <property type="match status" value="1"/>
</dbReference>
<organism evidence="7 8">
    <name type="scientific">Sphingobacterium suaedae</name>
    <dbReference type="NCBI Taxonomy" id="1686402"/>
    <lineage>
        <taxon>Bacteria</taxon>
        <taxon>Pseudomonadati</taxon>
        <taxon>Bacteroidota</taxon>
        <taxon>Sphingobacteriia</taxon>
        <taxon>Sphingobacteriales</taxon>
        <taxon>Sphingobacteriaceae</taxon>
        <taxon>Sphingobacterium</taxon>
    </lineage>
</organism>
<dbReference type="InterPro" id="IPR029016">
    <property type="entry name" value="GAF-like_dom_sf"/>
</dbReference>
<feature type="domain" description="Histidine kinase" evidence="6">
    <location>
        <begin position="183"/>
        <end position="390"/>
    </location>
</feature>
<name>A0ABW5KF32_9SPHI</name>
<dbReference type="RefSeq" id="WP_380902524.1">
    <property type="nucleotide sequence ID" value="NZ_JBHUEG010000007.1"/>
</dbReference>
<dbReference type="Proteomes" id="UP001597545">
    <property type="component" value="Unassembled WGS sequence"/>
</dbReference>
<keyword evidence="7" id="KW-0067">ATP-binding</keyword>
<dbReference type="PANTHER" id="PTHR43711">
    <property type="entry name" value="TWO-COMPONENT HISTIDINE KINASE"/>
    <property type="match status" value="1"/>
</dbReference>
<dbReference type="PROSITE" id="PS50109">
    <property type="entry name" value="HIS_KIN"/>
    <property type="match status" value="1"/>
</dbReference>
<evidence type="ECO:0000256" key="1">
    <source>
        <dbReference type="ARBA" id="ARBA00000085"/>
    </source>
</evidence>
<dbReference type="Gene3D" id="3.30.565.10">
    <property type="entry name" value="Histidine kinase-like ATPase, C-terminal domain"/>
    <property type="match status" value="1"/>
</dbReference>
<evidence type="ECO:0000256" key="2">
    <source>
        <dbReference type="ARBA" id="ARBA00012438"/>
    </source>
</evidence>
<reference evidence="8" key="1">
    <citation type="journal article" date="2019" name="Int. J. Syst. Evol. Microbiol.">
        <title>The Global Catalogue of Microorganisms (GCM) 10K type strain sequencing project: providing services to taxonomists for standard genome sequencing and annotation.</title>
        <authorList>
            <consortium name="The Broad Institute Genomics Platform"/>
            <consortium name="The Broad Institute Genome Sequencing Center for Infectious Disease"/>
            <person name="Wu L."/>
            <person name="Ma J."/>
        </authorList>
    </citation>
    <scope>NUCLEOTIDE SEQUENCE [LARGE SCALE GENOMIC DNA]</scope>
    <source>
        <strain evidence="8">KCTC 42662</strain>
    </source>
</reference>
<dbReference type="SMART" id="SM00388">
    <property type="entry name" value="HisKA"/>
    <property type="match status" value="1"/>
</dbReference>
<gene>
    <name evidence="7" type="ORF">ACFSR5_08120</name>
</gene>